<proteinExistence type="predicted"/>
<feature type="region of interest" description="Disordered" evidence="1">
    <location>
        <begin position="41"/>
        <end position="65"/>
    </location>
</feature>
<feature type="compositionally biased region" description="Polar residues" evidence="1">
    <location>
        <begin position="54"/>
        <end position="65"/>
    </location>
</feature>
<sequence length="65" mass="7520">MHMKIINRTKRRQGHKFRASPTYYERPVWFNQTQMGAGAFSSQKCETPIREKQSTGLISASASMR</sequence>
<dbReference type="EMBL" id="NGJQ01000020">
    <property type="protein sequence ID" value="OZV57684.1"/>
    <property type="molecule type" value="Genomic_DNA"/>
</dbReference>
<organism evidence="2 3">
    <name type="scientific">Brucella melitensis</name>
    <dbReference type="NCBI Taxonomy" id="29459"/>
    <lineage>
        <taxon>Bacteria</taxon>
        <taxon>Pseudomonadati</taxon>
        <taxon>Pseudomonadota</taxon>
        <taxon>Alphaproteobacteria</taxon>
        <taxon>Hyphomicrobiales</taxon>
        <taxon>Brucellaceae</taxon>
        <taxon>Brucella/Ochrobactrum group</taxon>
        <taxon>Brucella</taxon>
    </lineage>
</organism>
<protein>
    <submittedName>
        <fullName evidence="2">Uncharacterized protein</fullName>
    </submittedName>
</protein>
<evidence type="ECO:0000256" key="1">
    <source>
        <dbReference type="SAM" id="MobiDB-lite"/>
    </source>
</evidence>
<gene>
    <name evidence="2" type="ORF">BI318_15530</name>
</gene>
<dbReference type="Proteomes" id="UP000216335">
    <property type="component" value="Unassembled WGS sequence"/>
</dbReference>
<dbReference type="AlphaFoldDB" id="A0AB36PR72"/>
<accession>A0AB36PR72</accession>
<comment type="caution">
    <text evidence="2">The sequence shown here is derived from an EMBL/GenBank/DDBJ whole genome shotgun (WGS) entry which is preliminary data.</text>
</comment>
<reference evidence="2 3" key="1">
    <citation type="submission" date="2017-05" db="EMBL/GenBank/DDBJ databases">
        <title>The genome sequence of the facultative intracellular pathogen Brucella melitensis KIV-L.</title>
        <authorList>
            <person name="Pisarenko S."/>
            <person name="Kovalev D."/>
            <person name="Khachaturova A."/>
            <person name="Kulichenko A."/>
        </authorList>
    </citation>
    <scope>NUCLEOTIDE SEQUENCE [LARGE SCALE GENOMIC DNA]</scope>
    <source>
        <strain evidence="2 3">KIV-L</strain>
    </source>
</reference>
<name>A0AB36PR72_BRUML</name>
<evidence type="ECO:0000313" key="3">
    <source>
        <dbReference type="Proteomes" id="UP000216335"/>
    </source>
</evidence>
<evidence type="ECO:0000313" key="2">
    <source>
        <dbReference type="EMBL" id="OZV57684.1"/>
    </source>
</evidence>